<evidence type="ECO:0000256" key="4">
    <source>
        <dbReference type="ARBA" id="ARBA00022737"/>
    </source>
</evidence>
<comment type="similarity">
    <text evidence="2">Belongs to the UPF0053 family.</text>
</comment>
<evidence type="ECO:0000256" key="8">
    <source>
        <dbReference type="PROSITE-ProRule" id="PRU00703"/>
    </source>
</evidence>
<gene>
    <name evidence="13" type="ORF">SAMN05216508_11126</name>
</gene>
<feature type="domain" description="CBS" evidence="11">
    <location>
        <begin position="263"/>
        <end position="320"/>
    </location>
</feature>
<evidence type="ECO:0000259" key="11">
    <source>
        <dbReference type="PROSITE" id="PS51371"/>
    </source>
</evidence>
<dbReference type="InterPro" id="IPR000644">
    <property type="entry name" value="CBS_dom"/>
</dbReference>
<dbReference type="GO" id="GO:0005886">
    <property type="term" value="C:plasma membrane"/>
    <property type="evidence" value="ECO:0007669"/>
    <property type="project" value="TreeGrafter"/>
</dbReference>
<keyword evidence="5 9" id="KW-1133">Transmembrane helix</keyword>
<feature type="domain" description="CBS" evidence="11">
    <location>
        <begin position="200"/>
        <end position="262"/>
    </location>
</feature>
<dbReference type="InterPro" id="IPR036318">
    <property type="entry name" value="FAD-bd_PCMH-like_sf"/>
</dbReference>
<dbReference type="InterPro" id="IPR005170">
    <property type="entry name" value="Transptr-assoc_dom"/>
</dbReference>
<dbReference type="FunFam" id="3.10.580.10:FF:000002">
    <property type="entry name" value="Magnesium/cobalt efflux protein CorC"/>
    <property type="match status" value="1"/>
</dbReference>
<evidence type="ECO:0000313" key="13">
    <source>
        <dbReference type="EMBL" id="SFU54753.1"/>
    </source>
</evidence>
<feature type="transmembrane region" description="Helical" evidence="10">
    <location>
        <begin position="79"/>
        <end position="103"/>
    </location>
</feature>
<dbReference type="RefSeq" id="WP_090471161.1">
    <property type="nucleotide sequence ID" value="NZ_CACWQI010000004.1"/>
</dbReference>
<keyword evidence="4" id="KW-0677">Repeat</keyword>
<feature type="domain" description="CNNM transmembrane" evidence="12">
    <location>
        <begin position="1"/>
        <end position="183"/>
    </location>
</feature>
<protein>
    <submittedName>
        <fullName evidence="13">Hemolysin, contains CBS domains</fullName>
    </submittedName>
</protein>
<evidence type="ECO:0000256" key="1">
    <source>
        <dbReference type="ARBA" id="ARBA00004141"/>
    </source>
</evidence>
<dbReference type="SUPFAM" id="SSF56176">
    <property type="entry name" value="FAD-binding/transporter-associated domain-like"/>
    <property type="match status" value="1"/>
</dbReference>
<sequence length="417" mass="46526">MGIDIIVIIVLVICSAFFSATETAFTSANRIRLKNMANDGNRRAETALALIERYDELLSTILVGNNIANTANTAVATGVFVALYGHYGTVLSTVVMTLVVLVFGEVTPKTLAKEYPESVAMSTASLIHGLMILFTPVNWVFSSWKKLLLHAAKGSEHNITEDELITIVEEAETEGSIPSDHSELIQNAIEFDGIEAWDVLTPRVEIEAVDIEMSKQEIADLFLKTGFSRLPVYEDDLDRILGVLNQKDFHNYIYHSAGTVAEYIKPVVFCAGSMKAFALLQMMQHRKCQIAIVIDEYGGTTGLVAMEDIIEELVGEIYDEHENVGTREITPLQDGSYRVLGLANLSKLFDYFDEDEKVDAVTVNGWVVRELDHLPKVGDTFTYETRGKLFRGRVMKADDRKALEINLRVEDKEEEED</sequence>
<accession>A0A1I7H239</accession>
<dbReference type="CDD" id="cd04590">
    <property type="entry name" value="CBS_pair_CorC_HlyC_assoc"/>
    <property type="match status" value="1"/>
</dbReference>
<dbReference type="InterPro" id="IPR044751">
    <property type="entry name" value="Ion_transp-like_CBS"/>
</dbReference>
<keyword evidence="7 9" id="KW-0472">Membrane</keyword>
<dbReference type="EMBL" id="FPBT01000011">
    <property type="protein sequence ID" value="SFU54753.1"/>
    <property type="molecule type" value="Genomic_DNA"/>
</dbReference>
<dbReference type="Gene3D" id="3.30.465.10">
    <property type="match status" value="1"/>
</dbReference>
<dbReference type="PROSITE" id="PS51371">
    <property type="entry name" value="CBS"/>
    <property type="match status" value="2"/>
</dbReference>
<evidence type="ECO:0000256" key="10">
    <source>
        <dbReference type="SAM" id="Phobius"/>
    </source>
</evidence>
<dbReference type="Pfam" id="PF03471">
    <property type="entry name" value="CorC_HlyC"/>
    <property type="match status" value="1"/>
</dbReference>
<evidence type="ECO:0000259" key="12">
    <source>
        <dbReference type="PROSITE" id="PS51846"/>
    </source>
</evidence>
<evidence type="ECO:0000256" key="3">
    <source>
        <dbReference type="ARBA" id="ARBA00022692"/>
    </source>
</evidence>
<dbReference type="AlphaFoldDB" id="A0A1I7H239"/>
<dbReference type="SUPFAM" id="SSF54631">
    <property type="entry name" value="CBS-domain pair"/>
    <property type="match status" value="1"/>
</dbReference>
<keyword evidence="3 9" id="KW-0812">Transmembrane</keyword>
<dbReference type="GO" id="GO:0050660">
    <property type="term" value="F:flavin adenine dinucleotide binding"/>
    <property type="evidence" value="ECO:0007669"/>
    <property type="project" value="InterPro"/>
</dbReference>
<evidence type="ECO:0000256" key="6">
    <source>
        <dbReference type="ARBA" id="ARBA00023122"/>
    </source>
</evidence>
<dbReference type="PANTHER" id="PTHR22777">
    <property type="entry name" value="HEMOLYSIN-RELATED"/>
    <property type="match status" value="1"/>
</dbReference>
<dbReference type="Pfam" id="PF01595">
    <property type="entry name" value="CNNM"/>
    <property type="match status" value="1"/>
</dbReference>
<evidence type="ECO:0000313" key="14">
    <source>
        <dbReference type="Proteomes" id="UP000198817"/>
    </source>
</evidence>
<dbReference type="SMART" id="SM01091">
    <property type="entry name" value="CorC_HlyC"/>
    <property type="match status" value="1"/>
</dbReference>
<dbReference type="Proteomes" id="UP000198817">
    <property type="component" value="Unassembled WGS sequence"/>
</dbReference>
<dbReference type="PANTHER" id="PTHR22777:SF17">
    <property type="entry name" value="UPF0053 PROTEIN SLL0260"/>
    <property type="match status" value="1"/>
</dbReference>
<keyword evidence="6 8" id="KW-0129">CBS domain</keyword>
<dbReference type="STRING" id="155865.SAMN05216515_11226"/>
<dbReference type="Pfam" id="PF00571">
    <property type="entry name" value="CBS"/>
    <property type="match status" value="2"/>
</dbReference>
<dbReference type="InterPro" id="IPR046342">
    <property type="entry name" value="CBS_dom_sf"/>
</dbReference>
<name>A0A1I7H239_9FIRM</name>
<comment type="subcellular location">
    <subcellularLocation>
        <location evidence="1">Membrane</location>
        <topology evidence="1">Multi-pass membrane protein</topology>
    </subcellularLocation>
</comment>
<evidence type="ECO:0000256" key="7">
    <source>
        <dbReference type="ARBA" id="ARBA00023136"/>
    </source>
</evidence>
<dbReference type="Gene3D" id="3.10.580.10">
    <property type="entry name" value="CBS-domain"/>
    <property type="match status" value="1"/>
</dbReference>
<evidence type="ECO:0000256" key="9">
    <source>
        <dbReference type="PROSITE-ProRule" id="PRU01193"/>
    </source>
</evidence>
<evidence type="ECO:0000256" key="2">
    <source>
        <dbReference type="ARBA" id="ARBA00006337"/>
    </source>
</evidence>
<feature type="transmembrane region" description="Helical" evidence="10">
    <location>
        <begin position="123"/>
        <end position="141"/>
    </location>
</feature>
<proteinExistence type="inferred from homology"/>
<reference evidence="13 14" key="1">
    <citation type="submission" date="2016-10" db="EMBL/GenBank/DDBJ databases">
        <authorList>
            <person name="de Groot N.N."/>
        </authorList>
    </citation>
    <scope>NUCLEOTIDE SEQUENCE [LARGE SCALE GENOMIC DNA]</scope>
    <source>
        <strain evidence="13 14">KHGC13</strain>
    </source>
</reference>
<keyword evidence="14" id="KW-1185">Reference proteome</keyword>
<dbReference type="InterPro" id="IPR002550">
    <property type="entry name" value="CNNM"/>
</dbReference>
<organism evidence="13 14">
    <name type="scientific">Eubacterium pyruvativorans</name>
    <dbReference type="NCBI Taxonomy" id="155865"/>
    <lineage>
        <taxon>Bacteria</taxon>
        <taxon>Bacillati</taxon>
        <taxon>Bacillota</taxon>
        <taxon>Clostridia</taxon>
        <taxon>Eubacteriales</taxon>
        <taxon>Eubacteriaceae</taxon>
        <taxon>Eubacterium</taxon>
    </lineage>
</organism>
<feature type="transmembrane region" description="Helical" evidence="10">
    <location>
        <begin position="6"/>
        <end position="25"/>
    </location>
</feature>
<dbReference type="InterPro" id="IPR016169">
    <property type="entry name" value="FAD-bd_PCMH_sub2"/>
</dbReference>
<dbReference type="OrthoDB" id="9798188at2"/>
<evidence type="ECO:0000256" key="5">
    <source>
        <dbReference type="ARBA" id="ARBA00022989"/>
    </source>
</evidence>
<dbReference type="PROSITE" id="PS51846">
    <property type="entry name" value="CNNM"/>
    <property type="match status" value="1"/>
</dbReference>